<dbReference type="RefSeq" id="WP_258843831.1">
    <property type="nucleotide sequence ID" value="NZ_JANUGX010000002.1"/>
</dbReference>
<organism evidence="1 2">
    <name type="scientific">Massilia norwichensis</name>
    <dbReference type="NCBI Taxonomy" id="1442366"/>
    <lineage>
        <taxon>Bacteria</taxon>
        <taxon>Pseudomonadati</taxon>
        <taxon>Pseudomonadota</taxon>
        <taxon>Betaproteobacteria</taxon>
        <taxon>Burkholderiales</taxon>
        <taxon>Oxalobacteraceae</taxon>
        <taxon>Telluria group</taxon>
        <taxon>Massilia</taxon>
    </lineage>
</organism>
<dbReference type="Proteomes" id="UP001205560">
    <property type="component" value="Unassembled WGS sequence"/>
</dbReference>
<keyword evidence="2" id="KW-1185">Reference proteome</keyword>
<dbReference type="Pfam" id="PF10116">
    <property type="entry name" value="Host_attach"/>
    <property type="match status" value="1"/>
</dbReference>
<evidence type="ECO:0000313" key="1">
    <source>
        <dbReference type="EMBL" id="MCS0587982.1"/>
    </source>
</evidence>
<sequence length="173" mass="19235">MQTTWIVSANAGRARIFSEADPAEPLEEIEDMVSTAARMRTSDINTDEVGRTSAAGSSHNIGGNEAAGFAHNAKAGAPNKAYQPAQTPQEHEAEQFVKDISNYLMEAHREGRFQQLVISASPQFLGALRMYLDPHIKPLIKLEVNKDYTHSNAQQLREQIHEQLQAQRANRLQ</sequence>
<dbReference type="InterPro" id="IPR019291">
    <property type="entry name" value="Host_attachment_protein"/>
</dbReference>
<evidence type="ECO:0000313" key="2">
    <source>
        <dbReference type="Proteomes" id="UP001205560"/>
    </source>
</evidence>
<comment type="caution">
    <text evidence="1">The sequence shown here is derived from an EMBL/GenBank/DDBJ whole genome shotgun (WGS) entry which is preliminary data.</text>
</comment>
<dbReference type="EMBL" id="JANUGX010000002">
    <property type="protein sequence ID" value="MCS0587982.1"/>
    <property type="molecule type" value="Genomic_DNA"/>
</dbReference>
<gene>
    <name evidence="1" type="ORF">NX782_02050</name>
</gene>
<protein>
    <submittedName>
        <fullName evidence="1">Host attachment protein</fullName>
    </submittedName>
</protein>
<proteinExistence type="predicted"/>
<reference evidence="1 2" key="1">
    <citation type="submission" date="2022-08" db="EMBL/GenBank/DDBJ databases">
        <title>Reclassification of Massilia species as members of the genera Telluria, Duganella, Pseudoduganella, Mokoshia gen. nov. and Zemynaea gen. nov. using orthogonal and non-orthogonal genome-based approaches.</title>
        <authorList>
            <person name="Bowman J.P."/>
        </authorList>
    </citation>
    <scope>NUCLEOTIDE SEQUENCE [LARGE SCALE GENOMIC DNA]</scope>
    <source>
        <strain evidence="1 2">LMG 28164</strain>
    </source>
</reference>
<accession>A0ABT2A1M8</accession>
<name>A0ABT2A1M8_9BURK</name>